<evidence type="ECO:0000313" key="1">
    <source>
        <dbReference type="EMBL" id="OGZ08545.1"/>
    </source>
</evidence>
<dbReference type="Proteomes" id="UP000177996">
    <property type="component" value="Unassembled WGS sequence"/>
</dbReference>
<organism evidence="1 2">
    <name type="scientific">Candidatus Lloydbacteria bacterium RIFCSPHIGHO2_02_FULL_50_13</name>
    <dbReference type="NCBI Taxonomy" id="1798661"/>
    <lineage>
        <taxon>Bacteria</taxon>
        <taxon>Candidatus Lloydiibacteriota</taxon>
    </lineage>
</organism>
<protein>
    <submittedName>
        <fullName evidence="1">Uncharacterized protein</fullName>
    </submittedName>
</protein>
<dbReference type="EMBL" id="MHLL01000032">
    <property type="protein sequence ID" value="OGZ08545.1"/>
    <property type="molecule type" value="Genomic_DNA"/>
</dbReference>
<gene>
    <name evidence="1" type="ORF">A3D65_04795</name>
</gene>
<proteinExistence type="predicted"/>
<dbReference type="STRING" id="1798661.A3D65_04795"/>
<accession>A0A1G2D4J1</accession>
<evidence type="ECO:0000313" key="2">
    <source>
        <dbReference type="Proteomes" id="UP000177996"/>
    </source>
</evidence>
<reference evidence="1 2" key="1">
    <citation type="journal article" date="2016" name="Nat. Commun.">
        <title>Thousands of microbial genomes shed light on interconnected biogeochemical processes in an aquifer system.</title>
        <authorList>
            <person name="Anantharaman K."/>
            <person name="Brown C.T."/>
            <person name="Hug L.A."/>
            <person name="Sharon I."/>
            <person name="Castelle C.J."/>
            <person name="Probst A.J."/>
            <person name="Thomas B.C."/>
            <person name="Singh A."/>
            <person name="Wilkins M.J."/>
            <person name="Karaoz U."/>
            <person name="Brodie E.L."/>
            <person name="Williams K.H."/>
            <person name="Hubbard S.S."/>
            <person name="Banfield J.F."/>
        </authorList>
    </citation>
    <scope>NUCLEOTIDE SEQUENCE [LARGE SCALE GENOMIC DNA]</scope>
</reference>
<sequence>MRGTLTADQQKLFGLARRYQNMFKKQQDAFARLPRDEHEAAHKNLMLLLNKGCVLEQLLLNEITSSFDLWDATEIFFTPACEVGVRKVRTQARVQYKSHMVVPVPLCEEAAVDPKKLN</sequence>
<name>A0A1G2D4J1_9BACT</name>
<dbReference type="AlphaFoldDB" id="A0A1G2D4J1"/>
<comment type="caution">
    <text evidence="1">The sequence shown here is derived from an EMBL/GenBank/DDBJ whole genome shotgun (WGS) entry which is preliminary data.</text>
</comment>